<evidence type="ECO:0000259" key="1">
    <source>
        <dbReference type="Pfam" id="PF00535"/>
    </source>
</evidence>
<dbReference type="Gene3D" id="3.90.550.10">
    <property type="entry name" value="Spore Coat Polysaccharide Biosynthesis Protein SpsA, Chain A"/>
    <property type="match status" value="1"/>
</dbReference>
<dbReference type="EMBL" id="CP091521">
    <property type="protein sequence ID" value="UOP05368.2"/>
    <property type="molecule type" value="Genomic_DNA"/>
</dbReference>
<name>A0A8T9MY16_9NEIS</name>
<dbReference type="Proteomes" id="UP000831534">
    <property type="component" value="Chromosome"/>
</dbReference>
<sequence length="266" mass="29211">MTIDAVIPCYNASATLHRAVVSVLRQPEIRRIHLIDDASDDDTWHVITRLAAQFPQIRPERLPDNGGAARARNWGALQSTAPFIAFLDADDEYENGALAAAAFALSKFDYLGLVRLKLRPMHFPERYTAHPDFARAWRVLAMTVGGNTVFRRHFFLACGGFPQHGLFRSLGGEDGALGIATVQNSVVGTLFDAGEPAVRHHWREGMHAQRLLDAHLFHQHDARISPQHMAQAEAVTANIGAALQNLRAVLGADVCGTMPLQVSRNA</sequence>
<dbReference type="Pfam" id="PF00535">
    <property type="entry name" value="Glycos_transf_2"/>
    <property type="match status" value="1"/>
</dbReference>
<keyword evidence="3" id="KW-1185">Reference proteome</keyword>
<dbReference type="AlphaFoldDB" id="A0A8T9MY16"/>
<dbReference type="SUPFAM" id="SSF53448">
    <property type="entry name" value="Nucleotide-diphospho-sugar transferases"/>
    <property type="match status" value="1"/>
</dbReference>
<reference evidence="2" key="1">
    <citation type="journal article" date="2022" name="Res Sq">
        <title>Evolution of multicellular longitudinally dividing oral cavity symbionts (Neisseriaceae).</title>
        <authorList>
            <person name="Nyongesa S."/>
            <person name="Weber P."/>
            <person name="Bernet E."/>
            <person name="Pullido F."/>
            <person name="Nieckarz M."/>
            <person name="Delaby M."/>
            <person name="Nieves C."/>
            <person name="Viehboeck T."/>
            <person name="Krause N."/>
            <person name="Rivera-Millot A."/>
            <person name="Nakamura A."/>
            <person name="Vischer N."/>
            <person name="VanNieuwenhze M."/>
            <person name="Brun Y."/>
            <person name="Cava F."/>
            <person name="Bulgheresi S."/>
            <person name="Veyrier F."/>
        </authorList>
    </citation>
    <scope>NUCLEOTIDE SEQUENCE</scope>
    <source>
        <strain evidence="2">17694</strain>
    </source>
</reference>
<dbReference type="PANTHER" id="PTHR43685">
    <property type="entry name" value="GLYCOSYLTRANSFERASE"/>
    <property type="match status" value="1"/>
</dbReference>
<feature type="domain" description="Glycosyltransferase 2-like" evidence="1">
    <location>
        <begin position="5"/>
        <end position="107"/>
    </location>
</feature>
<protein>
    <submittedName>
        <fullName evidence="2">Glycosyltransferase family 2 protein</fullName>
    </submittedName>
</protein>
<dbReference type="RefSeq" id="WP_027009431.1">
    <property type="nucleotide sequence ID" value="NZ_CP091521.1"/>
</dbReference>
<dbReference type="PANTHER" id="PTHR43685:SF2">
    <property type="entry name" value="GLYCOSYLTRANSFERASE 2-LIKE DOMAIN-CONTAINING PROTEIN"/>
    <property type="match status" value="1"/>
</dbReference>
<dbReference type="InterPro" id="IPR029044">
    <property type="entry name" value="Nucleotide-diphossugar_trans"/>
</dbReference>
<reference evidence="2" key="2">
    <citation type="submission" date="2024-09" db="EMBL/GenBank/DDBJ databases">
        <authorList>
            <person name="Veyrier F.J."/>
        </authorList>
    </citation>
    <scope>NUCLEOTIDE SEQUENCE</scope>
    <source>
        <strain evidence="2">17694</strain>
    </source>
</reference>
<proteinExistence type="predicted"/>
<dbReference type="CDD" id="cd00761">
    <property type="entry name" value="Glyco_tranf_GTA_type"/>
    <property type="match status" value="1"/>
</dbReference>
<organism evidence="2 3">
    <name type="scientific">Conchiformibius kuhniae</name>
    <dbReference type="NCBI Taxonomy" id="211502"/>
    <lineage>
        <taxon>Bacteria</taxon>
        <taxon>Pseudomonadati</taxon>
        <taxon>Pseudomonadota</taxon>
        <taxon>Betaproteobacteria</taxon>
        <taxon>Neisseriales</taxon>
        <taxon>Neisseriaceae</taxon>
        <taxon>Conchiformibius</taxon>
    </lineage>
</organism>
<evidence type="ECO:0000313" key="2">
    <source>
        <dbReference type="EMBL" id="UOP05368.2"/>
    </source>
</evidence>
<evidence type="ECO:0000313" key="3">
    <source>
        <dbReference type="Proteomes" id="UP000831534"/>
    </source>
</evidence>
<dbReference type="InterPro" id="IPR001173">
    <property type="entry name" value="Glyco_trans_2-like"/>
</dbReference>
<accession>A0A8T9MY16</accession>
<dbReference type="KEGG" id="ckh:LVJ77_04000"/>
<gene>
    <name evidence="2" type="ORF">LVJ77_04000</name>
</gene>
<dbReference type="InterPro" id="IPR050834">
    <property type="entry name" value="Glycosyltransf_2"/>
</dbReference>